<name>A0A4Q1D4N5_9BACT</name>
<dbReference type="Pfam" id="PF07693">
    <property type="entry name" value="KAP_NTPase"/>
    <property type="match status" value="1"/>
</dbReference>
<dbReference type="AlphaFoldDB" id="A0A4Q1D4N5"/>
<accession>A0A4Q1D4N5</accession>
<dbReference type="InterPro" id="IPR052754">
    <property type="entry name" value="NTPase_KAP_P-loop"/>
</dbReference>
<dbReference type="OrthoDB" id="88903at2"/>
<dbReference type="Proteomes" id="UP000290545">
    <property type="component" value="Unassembled WGS sequence"/>
</dbReference>
<evidence type="ECO:0000313" key="2">
    <source>
        <dbReference type="EMBL" id="RXK82896.1"/>
    </source>
</evidence>
<dbReference type="PANTHER" id="PTHR22674:SF6">
    <property type="entry name" value="NTPASE KAP FAMILY P-LOOP DOMAIN-CONTAINING PROTEIN 1"/>
    <property type="match status" value="1"/>
</dbReference>
<evidence type="ECO:0000259" key="1">
    <source>
        <dbReference type="Pfam" id="PF07693"/>
    </source>
</evidence>
<comment type="caution">
    <text evidence="2">The sequence shown here is derived from an EMBL/GenBank/DDBJ whole genome shotgun (WGS) entry which is preliminary data.</text>
</comment>
<sequence>MNPDKPISTLSEDKFQRYEFAKRIAGIVGTPKIAESLVVGLYGKWGEGKTSVLNFIRQELPKETVVVNFNPWLFTSQTELLNAFFQEMAGALGAAKKSIREKIGTAMADYGAAIGSVTKFMGMPLDSVQRSGEVLKNISLASAKTRVDKLIVQANTNIVVFIDDIDRLDVQEIQYIFKLVKLVGDFPRTCYILSFDDEIVATALSEKYRSTQENGGYKYLEKIIQVPLKLPKATQTALRQYTLELLDNIIFKTGIVWDQAEAAAIDKKIEEIFLPIVDNARLLGRYANALSFSLPLLKGEVDTTDLILLEGIKVFFPKFYDFIRENPDIFTDRTLIFGGVADEQAQKTEKNKNIIQQITVYSEKQQKTILALVKYLFPQLSSERISYPRLSGQKKEKTMNLSHPRYFDRYFTYCVLQDDISDILLKNIFSNIANQSVEYATDTVKDLFDNYGVDNVLFKLLDWTDALEDKAIQQFAIAITLNSISLSAKATFLLRSQLQIASIIVSRWLRSLPDNEKEEALFIVLERSDNFDFTIGLWSDVLWSSHDGYYNPPPEDQDLRAKKALVSHFLKLCDSQPFFDILNELHLRFLLRIAHDIGRVPGSIQTIIETGLKNIEGFALRFLKLYSCTVMSAGNKGKQTFKTQIYAEDFEDLNKVFKPEILNNYLLAEFGMHPLPFTPTQLSDRQPASDAEIVSSFQWHLTQLKTNAYS</sequence>
<dbReference type="PANTHER" id="PTHR22674">
    <property type="entry name" value="NTPASE, KAP FAMILY P-LOOP DOMAIN-CONTAINING 1"/>
    <property type="match status" value="1"/>
</dbReference>
<dbReference type="SUPFAM" id="SSF52540">
    <property type="entry name" value="P-loop containing nucleoside triphosphate hydrolases"/>
    <property type="match status" value="1"/>
</dbReference>
<gene>
    <name evidence="2" type="ORF">ESB13_12260</name>
</gene>
<dbReference type="InterPro" id="IPR027417">
    <property type="entry name" value="P-loop_NTPase"/>
</dbReference>
<reference evidence="2 3" key="1">
    <citation type="submission" date="2019-01" db="EMBL/GenBank/DDBJ databases">
        <title>Filimonas sp. strain TTM-71.</title>
        <authorList>
            <person name="Chen W.-M."/>
        </authorList>
    </citation>
    <scope>NUCLEOTIDE SEQUENCE [LARGE SCALE GENOMIC DNA]</scope>
    <source>
        <strain evidence="2 3">TTM-71</strain>
    </source>
</reference>
<feature type="domain" description="KAP NTPase" evidence="1">
    <location>
        <begin position="19"/>
        <end position="292"/>
    </location>
</feature>
<evidence type="ECO:0000313" key="3">
    <source>
        <dbReference type="Proteomes" id="UP000290545"/>
    </source>
</evidence>
<dbReference type="Gene3D" id="3.40.50.300">
    <property type="entry name" value="P-loop containing nucleotide triphosphate hydrolases"/>
    <property type="match status" value="1"/>
</dbReference>
<dbReference type="RefSeq" id="WP_129003675.1">
    <property type="nucleotide sequence ID" value="NZ_SDHZ01000002.1"/>
</dbReference>
<dbReference type="InterPro" id="IPR011646">
    <property type="entry name" value="KAP_P-loop"/>
</dbReference>
<dbReference type="EMBL" id="SDHZ01000002">
    <property type="protein sequence ID" value="RXK82896.1"/>
    <property type="molecule type" value="Genomic_DNA"/>
</dbReference>
<proteinExistence type="predicted"/>
<organism evidence="2 3">
    <name type="scientific">Filimonas effusa</name>
    <dbReference type="NCBI Taxonomy" id="2508721"/>
    <lineage>
        <taxon>Bacteria</taxon>
        <taxon>Pseudomonadati</taxon>
        <taxon>Bacteroidota</taxon>
        <taxon>Chitinophagia</taxon>
        <taxon>Chitinophagales</taxon>
        <taxon>Chitinophagaceae</taxon>
        <taxon>Filimonas</taxon>
    </lineage>
</organism>
<keyword evidence="3" id="KW-1185">Reference proteome</keyword>
<protein>
    <recommendedName>
        <fullName evidence="1">KAP NTPase domain-containing protein</fullName>
    </recommendedName>
</protein>